<gene>
    <name evidence="2" type="ORF">E2C01_034470</name>
</gene>
<protein>
    <submittedName>
        <fullName evidence="2">Uncharacterized protein</fullName>
    </submittedName>
</protein>
<evidence type="ECO:0000256" key="1">
    <source>
        <dbReference type="SAM" id="MobiDB-lite"/>
    </source>
</evidence>
<keyword evidence="3" id="KW-1185">Reference proteome</keyword>
<comment type="caution">
    <text evidence="2">The sequence shown here is derived from an EMBL/GenBank/DDBJ whole genome shotgun (WGS) entry which is preliminary data.</text>
</comment>
<evidence type="ECO:0000313" key="2">
    <source>
        <dbReference type="EMBL" id="MPC40896.1"/>
    </source>
</evidence>
<accession>A0A5B7F6C6</accession>
<dbReference type="EMBL" id="VSRR010004852">
    <property type="protein sequence ID" value="MPC40896.1"/>
    <property type="molecule type" value="Genomic_DNA"/>
</dbReference>
<sequence>MAVGNSSGEGAMPEDPYAAPKPPEAVTATTAQGKKLGSEKKLSVVSRTAGRDTGSCQLPCDMKLAP</sequence>
<proteinExistence type="predicted"/>
<organism evidence="2 3">
    <name type="scientific">Portunus trituberculatus</name>
    <name type="common">Swimming crab</name>
    <name type="synonym">Neptunus trituberculatus</name>
    <dbReference type="NCBI Taxonomy" id="210409"/>
    <lineage>
        <taxon>Eukaryota</taxon>
        <taxon>Metazoa</taxon>
        <taxon>Ecdysozoa</taxon>
        <taxon>Arthropoda</taxon>
        <taxon>Crustacea</taxon>
        <taxon>Multicrustacea</taxon>
        <taxon>Malacostraca</taxon>
        <taxon>Eumalacostraca</taxon>
        <taxon>Eucarida</taxon>
        <taxon>Decapoda</taxon>
        <taxon>Pleocyemata</taxon>
        <taxon>Brachyura</taxon>
        <taxon>Eubrachyura</taxon>
        <taxon>Portunoidea</taxon>
        <taxon>Portunidae</taxon>
        <taxon>Portuninae</taxon>
        <taxon>Portunus</taxon>
    </lineage>
</organism>
<evidence type="ECO:0000313" key="3">
    <source>
        <dbReference type="Proteomes" id="UP000324222"/>
    </source>
</evidence>
<feature type="region of interest" description="Disordered" evidence="1">
    <location>
        <begin position="1"/>
        <end position="54"/>
    </location>
</feature>
<reference evidence="2 3" key="1">
    <citation type="submission" date="2019-05" db="EMBL/GenBank/DDBJ databases">
        <title>Another draft genome of Portunus trituberculatus and its Hox gene families provides insights of decapod evolution.</title>
        <authorList>
            <person name="Jeong J.-H."/>
            <person name="Song I."/>
            <person name="Kim S."/>
            <person name="Choi T."/>
            <person name="Kim D."/>
            <person name="Ryu S."/>
            <person name="Kim W."/>
        </authorList>
    </citation>
    <scope>NUCLEOTIDE SEQUENCE [LARGE SCALE GENOMIC DNA]</scope>
    <source>
        <tissue evidence="2">Muscle</tissue>
    </source>
</reference>
<dbReference type="Proteomes" id="UP000324222">
    <property type="component" value="Unassembled WGS sequence"/>
</dbReference>
<dbReference type="AlphaFoldDB" id="A0A5B7F6C6"/>
<name>A0A5B7F6C6_PORTR</name>